<evidence type="ECO:0000313" key="4">
    <source>
        <dbReference type="Proteomes" id="UP000198287"/>
    </source>
</evidence>
<keyword evidence="1" id="KW-1133">Transmembrane helix</keyword>
<keyword evidence="2" id="KW-0732">Signal</keyword>
<name>A0A226E7D0_FOLCA</name>
<evidence type="ECO:0000256" key="2">
    <source>
        <dbReference type="SAM" id="SignalP"/>
    </source>
</evidence>
<reference evidence="3 4" key="1">
    <citation type="submission" date="2015-12" db="EMBL/GenBank/DDBJ databases">
        <title>The genome of Folsomia candida.</title>
        <authorList>
            <person name="Faddeeva A."/>
            <person name="Derks M.F."/>
            <person name="Anvar Y."/>
            <person name="Smit S."/>
            <person name="Van Straalen N."/>
            <person name="Roelofs D."/>
        </authorList>
    </citation>
    <scope>NUCLEOTIDE SEQUENCE [LARGE SCALE GENOMIC DNA]</scope>
    <source>
        <strain evidence="3 4">VU population</strain>
        <tissue evidence="3">Whole body</tissue>
    </source>
</reference>
<feature type="chain" id="PRO_5011968527" evidence="2">
    <location>
        <begin position="27"/>
        <end position="305"/>
    </location>
</feature>
<keyword evidence="4" id="KW-1185">Reference proteome</keyword>
<dbReference type="EMBL" id="LNIX01000006">
    <property type="protein sequence ID" value="OXA52857.1"/>
    <property type="molecule type" value="Genomic_DNA"/>
</dbReference>
<gene>
    <name evidence="3" type="ORF">Fcan01_12001</name>
</gene>
<feature type="signal peptide" evidence="2">
    <location>
        <begin position="1"/>
        <end position="26"/>
    </location>
</feature>
<feature type="transmembrane region" description="Helical" evidence="1">
    <location>
        <begin position="230"/>
        <end position="246"/>
    </location>
</feature>
<evidence type="ECO:0000313" key="3">
    <source>
        <dbReference type="EMBL" id="OXA52857.1"/>
    </source>
</evidence>
<sequence length="305" mass="33767">MTKGLNCGLITCTFVIFLYFNQCILAQKRTDQNFRNQGDKRVSYVSTYQPSPNRRDGGMDLANLKFPDSVYAQDGASSSPGDSVSITHYSDSDLSMHVDNSLPELMKTAPPPTIDNNPAPPMESYEVPPMENYAAPAPPMQNYAAPPMENYAAPPMQNYAAPPMENYAAPPMQNYAAPPMQNYAAPPMQSYAAPPMQNYGAAPPPPPHSQSYGAPAPTKSTIKKKFTKKSLAILFGMALIMVWVLFRTTYFRQAGVAGFYHNGRSSVSRYWDYWNNYAPDLASSAWDLEALSEKVLTLLEEVKLE</sequence>
<organism evidence="3 4">
    <name type="scientific">Folsomia candida</name>
    <name type="common">Springtail</name>
    <dbReference type="NCBI Taxonomy" id="158441"/>
    <lineage>
        <taxon>Eukaryota</taxon>
        <taxon>Metazoa</taxon>
        <taxon>Ecdysozoa</taxon>
        <taxon>Arthropoda</taxon>
        <taxon>Hexapoda</taxon>
        <taxon>Collembola</taxon>
        <taxon>Entomobryomorpha</taxon>
        <taxon>Isotomoidea</taxon>
        <taxon>Isotomidae</taxon>
        <taxon>Proisotominae</taxon>
        <taxon>Folsomia</taxon>
    </lineage>
</organism>
<evidence type="ECO:0000256" key="1">
    <source>
        <dbReference type="SAM" id="Phobius"/>
    </source>
</evidence>
<keyword evidence="1" id="KW-0812">Transmembrane</keyword>
<proteinExistence type="predicted"/>
<comment type="caution">
    <text evidence="3">The sequence shown here is derived from an EMBL/GenBank/DDBJ whole genome shotgun (WGS) entry which is preliminary data.</text>
</comment>
<keyword evidence="1" id="KW-0472">Membrane</keyword>
<dbReference type="Proteomes" id="UP000198287">
    <property type="component" value="Unassembled WGS sequence"/>
</dbReference>
<dbReference type="AlphaFoldDB" id="A0A226E7D0"/>
<protein>
    <submittedName>
        <fullName evidence="3">RNA-binding protein 12B</fullName>
    </submittedName>
</protein>
<accession>A0A226E7D0</accession>